<dbReference type="NCBIfam" id="NF008528">
    <property type="entry name" value="PRK11463.1-2"/>
    <property type="match status" value="1"/>
</dbReference>
<keyword evidence="2" id="KW-0812">Transmembrane</keyword>
<keyword evidence="4" id="KW-1185">Reference proteome</keyword>
<feature type="transmembrane region" description="Helical" evidence="2">
    <location>
        <begin position="68"/>
        <end position="89"/>
    </location>
</feature>
<accession>A0A7L5BVC0</accession>
<dbReference type="PANTHER" id="PTHR35335">
    <property type="entry name" value="UPF0716 PROTEIN FXSA"/>
    <property type="match status" value="1"/>
</dbReference>
<evidence type="ECO:0000313" key="3">
    <source>
        <dbReference type="EMBL" id="QIE56300.1"/>
    </source>
</evidence>
<dbReference type="InterPro" id="IPR007313">
    <property type="entry name" value="FxsA"/>
</dbReference>
<feature type="transmembrane region" description="Helical" evidence="2">
    <location>
        <begin position="28"/>
        <end position="47"/>
    </location>
</feature>
<feature type="region of interest" description="Disordered" evidence="1">
    <location>
        <begin position="125"/>
        <end position="165"/>
    </location>
</feature>
<evidence type="ECO:0000256" key="2">
    <source>
        <dbReference type="SAM" id="Phobius"/>
    </source>
</evidence>
<gene>
    <name evidence="3" type="ORF">G5B40_13005</name>
</gene>
<keyword evidence="2" id="KW-0472">Membrane</keyword>
<evidence type="ECO:0000313" key="4">
    <source>
        <dbReference type="Proteomes" id="UP000503336"/>
    </source>
</evidence>
<dbReference type="Pfam" id="PF04186">
    <property type="entry name" value="FxsA"/>
    <property type="match status" value="1"/>
</dbReference>
<organism evidence="3 4">
    <name type="scientific">Pikeienuella piscinae</name>
    <dbReference type="NCBI Taxonomy" id="2748098"/>
    <lineage>
        <taxon>Bacteria</taxon>
        <taxon>Pseudomonadati</taxon>
        <taxon>Pseudomonadota</taxon>
        <taxon>Alphaproteobacteria</taxon>
        <taxon>Rhodobacterales</taxon>
        <taxon>Paracoccaceae</taxon>
        <taxon>Pikeienuella</taxon>
    </lineage>
</organism>
<dbReference type="GO" id="GO:0016020">
    <property type="term" value="C:membrane"/>
    <property type="evidence" value="ECO:0007669"/>
    <property type="project" value="InterPro"/>
</dbReference>
<dbReference type="KEGG" id="hdh:G5B40_13005"/>
<dbReference type="AlphaFoldDB" id="A0A7L5BVC0"/>
<dbReference type="Proteomes" id="UP000503336">
    <property type="component" value="Chromosome"/>
</dbReference>
<evidence type="ECO:0000256" key="1">
    <source>
        <dbReference type="SAM" id="MobiDB-lite"/>
    </source>
</evidence>
<reference evidence="3 4" key="1">
    <citation type="submission" date="2020-02" db="EMBL/GenBank/DDBJ databases">
        <title>complete genome sequence of Rhodobacteraceae bacterium.</title>
        <authorList>
            <person name="Park J."/>
            <person name="Kim Y.-S."/>
            <person name="Kim K.-H."/>
        </authorList>
    </citation>
    <scope>NUCLEOTIDE SEQUENCE [LARGE SCALE GENOMIC DNA]</scope>
    <source>
        <strain evidence="3 4">RR4-56</strain>
    </source>
</reference>
<dbReference type="RefSeq" id="WP_165099353.1">
    <property type="nucleotide sequence ID" value="NZ_CP049056.1"/>
</dbReference>
<protein>
    <submittedName>
        <fullName evidence="3">FxsA family protein</fullName>
    </submittedName>
</protein>
<name>A0A7L5BVC0_9RHOB</name>
<keyword evidence="2" id="KW-1133">Transmembrane helix</keyword>
<feature type="compositionally biased region" description="Basic and acidic residues" evidence="1">
    <location>
        <begin position="146"/>
        <end position="156"/>
    </location>
</feature>
<proteinExistence type="predicted"/>
<dbReference type="EMBL" id="CP049056">
    <property type="protein sequence ID" value="QIE56300.1"/>
    <property type="molecule type" value="Genomic_DNA"/>
</dbReference>
<sequence length="165" mass="17665">MWIFIALIVVPIVEIALFIQVGGALGLWPTLALVFLTAIIGGVLLRAQGFSALARMQQALAEGGDPRGPLVEGVMILVAGLLMLTPGFFTDTLGFLLLLPPVRVALIGWAGPRLAARAVHVASGPRRSPASRRDDGPIDAEYEDLTESRNPDRPREPSGWTIPPR</sequence>
<dbReference type="PANTHER" id="PTHR35335:SF1">
    <property type="entry name" value="UPF0716 PROTEIN FXSA"/>
    <property type="match status" value="1"/>
</dbReference>